<feature type="domain" description="B12-binding N-terminal" evidence="4">
    <location>
        <begin position="1"/>
        <end position="85"/>
    </location>
</feature>
<dbReference type="GO" id="GO:0031419">
    <property type="term" value="F:cobalamin binding"/>
    <property type="evidence" value="ECO:0007669"/>
    <property type="project" value="InterPro"/>
</dbReference>
<keyword evidence="6" id="KW-1185">Reference proteome</keyword>
<dbReference type="GO" id="GO:0046872">
    <property type="term" value="F:metal ion binding"/>
    <property type="evidence" value="ECO:0007669"/>
    <property type="project" value="UniProtKB-KW"/>
</dbReference>
<dbReference type="PROSITE" id="PS51337">
    <property type="entry name" value="B12_BINDING_NTER"/>
    <property type="match status" value="1"/>
</dbReference>
<organism evidence="5 6">
    <name type="scientific">Clostridium scatologenes</name>
    <dbReference type="NCBI Taxonomy" id="1548"/>
    <lineage>
        <taxon>Bacteria</taxon>
        <taxon>Bacillati</taxon>
        <taxon>Bacillota</taxon>
        <taxon>Clostridia</taxon>
        <taxon>Eubacteriales</taxon>
        <taxon>Clostridiaceae</taxon>
        <taxon>Clostridium</taxon>
    </lineage>
</organism>
<dbReference type="SMART" id="SM01018">
    <property type="entry name" value="B12-binding_2"/>
    <property type="match status" value="1"/>
</dbReference>
<sequence>MSKELIKAMAELDEDKVIAQVKALVKNHVSPLDIIGYLQKGISIVGKRFEERIYFMSELIISGEIFKEASDILGETILPGTSKRGIFVIGTIYGDIHDIGKNIVSVVMSSNDFEVIDLGVDVPTEKFIEAIKKYRPEVVAISCLLTNAFDNVKECIEKIEQEGLREYVKVLIGGGPMSEEAREYVKADIVCKTAQETVEYCKKIYNKCEKKNYLRVIK</sequence>
<evidence type="ECO:0000256" key="2">
    <source>
        <dbReference type="ARBA" id="ARBA00023285"/>
    </source>
</evidence>
<dbReference type="STRING" id="1548.CSCA_0298"/>
<keyword evidence="2" id="KW-0170">Cobalt</keyword>
<evidence type="ECO:0000259" key="4">
    <source>
        <dbReference type="PROSITE" id="PS51337"/>
    </source>
</evidence>
<dbReference type="Pfam" id="PF02607">
    <property type="entry name" value="B12-binding_2"/>
    <property type="match status" value="1"/>
</dbReference>
<reference evidence="5 6" key="1">
    <citation type="journal article" date="2015" name="J. Biotechnol.">
        <title>Complete genome sequence of a malodorant-producing acetogen, Clostridium scatologenes ATCC 25775(T).</title>
        <authorList>
            <person name="Zhu Z."/>
            <person name="Guo T."/>
            <person name="Zheng H."/>
            <person name="Song T."/>
            <person name="Ouyang P."/>
            <person name="Xie J."/>
        </authorList>
    </citation>
    <scope>NUCLEOTIDE SEQUENCE [LARGE SCALE GENOMIC DNA]</scope>
    <source>
        <strain evidence="5 6">ATCC 25775</strain>
    </source>
</reference>
<dbReference type="AlphaFoldDB" id="A0A0E3JLY2"/>
<evidence type="ECO:0000313" key="5">
    <source>
        <dbReference type="EMBL" id="AKA67423.1"/>
    </source>
</evidence>
<dbReference type="HOGENOM" id="CLU_082102_1_0_9"/>
<evidence type="ECO:0000259" key="3">
    <source>
        <dbReference type="PROSITE" id="PS51332"/>
    </source>
</evidence>
<dbReference type="GO" id="GO:0046653">
    <property type="term" value="P:tetrahydrofolate metabolic process"/>
    <property type="evidence" value="ECO:0007669"/>
    <property type="project" value="TreeGrafter"/>
</dbReference>
<dbReference type="GO" id="GO:0005829">
    <property type="term" value="C:cytosol"/>
    <property type="evidence" value="ECO:0007669"/>
    <property type="project" value="TreeGrafter"/>
</dbReference>
<dbReference type="SUPFAM" id="SSF47644">
    <property type="entry name" value="Methionine synthase domain"/>
    <property type="match status" value="1"/>
</dbReference>
<evidence type="ECO:0000256" key="1">
    <source>
        <dbReference type="ARBA" id="ARBA00022723"/>
    </source>
</evidence>
<dbReference type="PROSITE" id="PS51332">
    <property type="entry name" value="B12_BINDING"/>
    <property type="match status" value="1"/>
</dbReference>
<dbReference type="InterPro" id="IPR036724">
    <property type="entry name" value="Cobalamin-bd_sf"/>
</dbReference>
<dbReference type="InterPro" id="IPR003759">
    <property type="entry name" value="Cbl-bd_cap"/>
</dbReference>
<dbReference type="Pfam" id="PF02310">
    <property type="entry name" value="B12-binding"/>
    <property type="match status" value="1"/>
</dbReference>
<dbReference type="SUPFAM" id="SSF52242">
    <property type="entry name" value="Cobalamin (vitamin B12)-binding domain"/>
    <property type="match status" value="1"/>
</dbReference>
<keyword evidence="1" id="KW-0479">Metal-binding</keyword>
<accession>A0A0E3JLY2</accession>
<dbReference type="PANTHER" id="PTHR45833">
    <property type="entry name" value="METHIONINE SYNTHASE"/>
    <property type="match status" value="1"/>
</dbReference>
<dbReference type="GO" id="GO:0050667">
    <property type="term" value="P:homocysteine metabolic process"/>
    <property type="evidence" value="ECO:0007669"/>
    <property type="project" value="TreeGrafter"/>
</dbReference>
<feature type="domain" description="B12-binding" evidence="3">
    <location>
        <begin position="84"/>
        <end position="215"/>
    </location>
</feature>
<dbReference type="Proteomes" id="UP000033115">
    <property type="component" value="Chromosome"/>
</dbReference>
<dbReference type="Gene3D" id="1.10.1240.10">
    <property type="entry name" value="Methionine synthase domain"/>
    <property type="match status" value="1"/>
</dbReference>
<dbReference type="PANTHER" id="PTHR45833:SF1">
    <property type="entry name" value="METHIONINE SYNTHASE"/>
    <property type="match status" value="1"/>
</dbReference>
<gene>
    <name evidence="5" type="ORF">CSCA_0298</name>
</gene>
<dbReference type="InterPro" id="IPR036594">
    <property type="entry name" value="Meth_synthase_dom"/>
</dbReference>
<dbReference type="Gene3D" id="3.40.50.280">
    <property type="entry name" value="Cobalamin-binding domain"/>
    <property type="match status" value="1"/>
</dbReference>
<dbReference type="EMBL" id="CP009933">
    <property type="protein sequence ID" value="AKA67423.1"/>
    <property type="molecule type" value="Genomic_DNA"/>
</dbReference>
<dbReference type="KEGG" id="csq:CSCA_0298"/>
<dbReference type="InterPro" id="IPR050554">
    <property type="entry name" value="Met_Synthase/Corrinoid"/>
</dbReference>
<evidence type="ECO:0000313" key="6">
    <source>
        <dbReference type="Proteomes" id="UP000033115"/>
    </source>
</evidence>
<dbReference type="GO" id="GO:0008705">
    <property type="term" value="F:methionine synthase activity"/>
    <property type="evidence" value="ECO:0007669"/>
    <property type="project" value="TreeGrafter"/>
</dbReference>
<protein>
    <submittedName>
        <fullName evidence="5">Cobalamin B12-binding domain protein</fullName>
    </submittedName>
</protein>
<dbReference type="RefSeq" id="WP_029160490.1">
    <property type="nucleotide sequence ID" value="NZ_CP009933.1"/>
</dbReference>
<name>A0A0E3JLY2_CLOSL</name>
<proteinExistence type="predicted"/>
<dbReference type="InterPro" id="IPR006158">
    <property type="entry name" value="Cobalamin-bd"/>
</dbReference>